<dbReference type="GO" id="GO:0005634">
    <property type="term" value="C:nucleus"/>
    <property type="evidence" value="ECO:0007669"/>
    <property type="project" value="UniProtKB-SubCell"/>
</dbReference>
<dbReference type="VEuPathDB" id="MicrosporidiaDB:AEWQ_101550"/>
<dbReference type="GO" id="GO:0007131">
    <property type="term" value="P:reciprocal meiotic recombination"/>
    <property type="evidence" value="ECO:0007669"/>
    <property type="project" value="InterPro"/>
</dbReference>
<reference evidence="9" key="1">
    <citation type="journal article" date="2013" name="Eukaryot. Cell">
        <title>Extremely Reduced Levels of Heterozygosity in the Vertebrate Pathogen Encephalitozoon cuniculi.</title>
        <authorList>
            <person name="Selman M."/>
            <person name="Sak B."/>
            <person name="Kvac M."/>
            <person name="Farinelli L."/>
            <person name="Weiss L.M."/>
            <person name="Corradi N."/>
        </authorList>
    </citation>
    <scope>NUCLEOTIDE SEQUENCE</scope>
</reference>
<keyword evidence="3 6" id="KW-0175">Coiled coil</keyword>
<dbReference type="VEuPathDB" id="MicrosporidiaDB:ECU10_1600"/>
<feature type="coiled-coil region" evidence="6">
    <location>
        <begin position="77"/>
        <end position="138"/>
    </location>
</feature>
<evidence type="ECO:0000256" key="1">
    <source>
        <dbReference type="ARBA" id="ARBA00004123"/>
    </source>
</evidence>
<gene>
    <name evidence="9" type="ORF">ECU10_1600</name>
</gene>
<dbReference type="InterPro" id="IPR040661">
    <property type="entry name" value="LZ3wCH"/>
</dbReference>
<dbReference type="Pfam" id="PF18517">
    <property type="entry name" value="LZ3wCH"/>
    <property type="match status" value="1"/>
</dbReference>
<evidence type="ECO:0000256" key="5">
    <source>
        <dbReference type="PIRNR" id="PIRNR026991"/>
    </source>
</evidence>
<dbReference type="GO" id="GO:0003690">
    <property type="term" value="F:double-stranded DNA binding"/>
    <property type="evidence" value="ECO:0007669"/>
    <property type="project" value="InterPro"/>
</dbReference>
<feature type="domain" description="Mnd1 HTH" evidence="7">
    <location>
        <begin position="15"/>
        <end position="73"/>
    </location>
</feature>
<dbReference type="VEuPathDB" id="MicrosporidiaDB:AEWR_101550"/>
<sequence length="203" mass="23729">MVTVKMKSDQKKSILLEIIRGSKSFFKLQELESLGSKKGIVVNTIKEILQQLVDDGLVTAEKVGTSNLYWSFASEGVQKKKLRCKELMEECERMSQDICRKREYIENEKMSKHYTEERNELENKLNALMKIEQDQREELGKFEETDPIAYDKLVADRKEMADECNRIIDNVFIIQDYICSKFPMEKSEFNSSFGIPPDLDYIQ</sequence>
<keyword evidence="4 5" id="KW-0539">Nucleus</keyword>
<evidence type="ECO:0000259" key="8">
    <source>
        <dbReference type="Pfam" id="PF18517"/>
    </source>
</evidence>
<dbReference type="VEuPathDB" id="MicrosporidiaDB:M970_101550"/>
<evidence type="ECO:0000259" key="7">
    <source>
        <dbReference type="Pfam" id="PF03962"/>
    </source>
</evidence>
<evidence type="ECO:0000256" key="2">
    <source>
        <dbReference type="ARBA" id="ARBA00005981"/>
    </source>
</evidence>
<comment type="similarity">
    <text evidence="2 5">Belongs to the MND1 family.</text>
</comment>
<evidence type="ECO:0000256" key="3">
    <source>
        <dbReference type="ARBA" id="ARBA00023054"/>
    </source>
</evidence>
<feature type="domain" description="Leucine zipper with capping helix" evidence="8">
    <location>
        <begin position="150"/>
        <end position="202"/>
    </location>
</feature>
<evidence type="ECO:0000256" key="4">
    <source>
        <dbReference type="ARBA" id="ARBA00023242"/>
    </source>
</evidence>
<dbReference type="PIRSF" id="PIRSF026991">
    <property type="entry name" value="Mnd1"/>
    <property type="match status" value="1"/>
</dbReference>
<dbReference type="EMBL" id="KC513613">
    <property type="protein sequence ID" value="AGE96175.1"/>
    <property type="molecule type" value="Genomic_DNA"/>
</dbReference>
<comment type="subcellular location">
    <subcellularLocation>
        <location evidence="1 5">Nucleus</location>
    </subcellularLocation>
</comment>
<proteinExistence type="inferred from homology"/>
<dbReference type="InterPro" id="IPR040453">
    <property type="entry name" value="Mnd1_HTH"/>
</dbReference>
<dbReference type="InterPro" id="IPR005647">
    <property type="entry name" value="Mnd1"/>
</dbReference>
<protein>
    <recommendedName>
        <fullName evidence="5">Meiotic nuclear division protein 1</fullName>
    </recommendedName>
</protein>
<name>M1KAD7_ENCCN</name>
<evidence type="ECO:0000313" key="9">
    <source>
        <dbReference type="EMBL" id="AGE96175.1"/>
    </source>
</evidence>
<comment type="function">
    <text evidence="5">Required for proper homologous chromosome pairing and efficient cross-over and intragenic recombination during meiosis.</text>
</comment>
<organism evidence="9">
    <name type="scientific">Encephalitozoon cuniculi</name>
    <name type="common">Microsporidian parasite</name>
    <dbReference type="NCBI Taxonomy" id="6035"/>
    <lineage>
        <taxon>Eukaryota</taxon>
        <taxon>Fungi</taxon>
        <taxon>Fungi incertae sedis</taxon>
        <taxon>Microsporidia</taxon>
        <taxon>Unikaryonidae</taxon>
        <taxon>Encephalitozoon</taxon>
    </lineage>
</organism>
<evidence type="ECO:0000256" key="6">
    <source>
        <dbReference type="SAM" id="Coils"/>
    </source>
</evidence>
<dbReference type="AlphaFoldDB" id="M1KAD7"/>
<dbReference type="Pfam" id="PF03962">
    <property type="entry name" value="Mnd1"/>
    <property type="match status" value="1"/>
</dbReference>
<dbReference type="VEuPathDB" id="MicrosporidiaDB:AEWD_101550"/>
<accession>M1KAD7</accession>